<dbReference type="SUPFAM" id="SSF49478">
    <property type="entry name" value="Cna protein B-type domain"/>
    <property type="match status" value="17"/>
</dbReference>
<dbReference type="InterPro" id="IPR013783">
    <property type="entry name" value="Ig-like_fold"/>
</dbReference>
<dbReference type="InterPro" id="IPR008966">
    <property type="entry name" value="Adhesion_dom_sf"/>
</dbReference>
<keyword evidence="3" id="KW-0964">Secreted</keyword>
<dbReference type="InterPro" id="IPR008454">
    <property type="entry name" value="Collagen-bd_Cna-like_B-typ_dom"/>
</dbReference>
<dbReference type="InterPro" id="IPR041033">
    <property type="entry name" value="SpaA_PFL_dom_1"/>
</dbReference>
<dbReference type="InterPro" id="IPR041171">
    <property type="entry name" value="SDR_Ig"/>
</dbReference>
<keyword evidence="11" id="KW-1185">Reference proteome</keyword>
<keyword evidence="7" id="KW-0472">Membrane</keyword>
<feature type="signal peptide" evidence="8">
    <location>
        <begin position="1"/>
        <end position="28"/>
    </location>
</feature>
<dbReference type="RefSeq" id="WP_209461723.1">
    <property type="nucleotide sequence ID" value="NZ_CP110224.1"/>
</dbReference>
<dbReference type="Gene3D" id="2.60.40.740">
    <property type="match status" value="6"/>
</dbReference>
<proteinExistence type="predicted"/>
<feature type="transmembrane region" description="Helical" evidence="7">
    <location>
        <begin position="2993"/>
        <end position="3014"/>
    </location>
</feature>
<accession>A0ABS4IC67</accession>
<dbReference type="InterPro" id="IPR008456">
    <property type="entry name" value="Collagen-bd_dom"/>
</dbReference>
<dbReference type="InterPro" id="IPR019931">
    <property type="entry name" value="LPXTG_anchor"/>
</dbReference>
<keyword evidence="7" id="KW-1133">Transmembrane helix</keyword>
<dbReference type="NCBIfam" id="TIGR01167">
    <property type="entry name" value="LPXTG_anchor"/>
    <property type="match status" value="1"/>
</dbReference>
<evidence type="ECO:0000256" key="7">
    <source>
        <dbReference type="SAM" id="Phobius"/>
    </source>
</evidence>
<evidence type="ECO:0000256" key="8">
    <source>
        <dbReference type="SAM" id="SignalP"/>
    </source>
</evidence>
<dbReference type="Pfam" id="PF05737">
    <property type="entry name" value="Collagen_bind"/>
    <property type="match status" value="4"/>
</dbReference>
<dbReference type="Pfam" id="PF17802">
    <property type="entry name" value="SpaA"/>
    <property type="match status" value="1"/>
</dbReference>
<dbReference type="PROSITE" id="PS50847">
    <property type="entry name" value="GRAM_POS_ANCHORING"/>
    <property type="match status" value="1"/>
</dbReference>
<evidence type="ECO:0000256" key="4">
    <source>
        <dbReference type="ARBA" id="ARBA00022729"/>
    </source>
</evidence>
<evidence type="ECO:0000256" key="3">
    <source>
        <dbReference type="ARBA" id="ARBA00022525"/>
    </source>
</evidence>
<dbReference type="Gene3D" id="2.60.40.10">
    <property type="entry name" value="Immunoglobulins"/>
    <property type="match status" value="1"/>
</dbReference>
<feature type="region of interest" description="Disordered" evidence="6">
    <location>
        <begin position="2943"/>
        <end position="2985"/>
    </location>
</feature>
<keyword evidence="2" id="KW-0134">Cell wall</keyword>
<gene>
    <name evidence="10" type="ORF">J2Z83_000595</name>
</gene>
<evidence type="ECO:0000256" key="1">
    <source>
        <dbReference type="ARBA" id="ARBA00004168"/>
    </source>
</evidence>
<feature type="region of interest" description="Disordered" evidence="6">
    <location>
        <begin position="751"/>
        <end position="770"/>
    </location>
</feature>
<sequence length="3021" mass="335457">MNKRLSILFIFMLTFQTISGSLFLPSQAAAEGSDSEQSVFTGISFTDEDGKAVNNDEMDGESAVNVHVDWSIEHVEVEEGSTDSFLLPDELHMEEEQQGALTDGEKEVGTYQAAMDGEVSVSFNDVVEEYTAAEGTFVVNAVAVEQLADQGEEAVEEEGSEANQEEEVVEEEFEEAATEEDPEKQEAEAIDESDEQSLNSEEIVEEDNALEEDITTFNASAVESLDGNLSENIFTFVSLTHYGNEIVDGSFVDISDGTQVEIEFAWDTEGLDVQSGDTVSMQLPDTFEQVTTPNTPIVTSGTTVGTYSIQDGELIFVFDDTIEDGDVSNGEVGLNLDFNLQKFEENIEQVIQFSDSDNTEINVMARPTNTAEDITKEGHPDQSHNASEITWTVEVINNSDEAVSDATLSDVLPDGLGSPENFVVTELSTGLNGDKAIGEVVDDISPSVDGNEFNFAFDDLEPYQGYRIEYATAVTDRDQTEFTNDATFYNGEENLLADATVSGLTASNPVEKSGSYNNETGQIDWTIVANENGFNIESAIIDDDLPAGLTVDGDTLTVEKYVDGSHDESIRIDTNDFPIELGGTDANEHYVINFSTDIDYEEVNESEYQRENSFTNVATLKDGDEELAEDDTTVEFNREPLLEKSGESNVDYENKTLSWTIDVNKAQHPLNELVITDMIPAGLSITEEDIVITNENEVTVEADIEIIDDDQQEVVINLSDVGTQHITIEYTTEIEDFEIDSFKNAVGIGGDGIGEGDHDTGAQINPPGNSFGKTYVEDSINYNEKTMEWQLTVNPRREAIDELQIVDTFPNKGLILLPGTLSITVDGQDITGSVDLSPNTEDGETGYQKGFTLDFDDRTLPLNNNVIVTYKTSYDPQEEVEGDFLDPHEGEEQNQIYDNEALFTGTTVNENDFEPVRADYVEVREDSWNSGKKEGQLVSVDEEGNIVNDNDWQSGSERKIAWQLFTNYQQQNLGTGVVITDTLEYEGAIDEGSVTVTVYDVDADGDTSISEDATVLTENEDYTIEHAGDEFTLTFNDDFTVDERYVVEFTTTVPNISQENYTNEATVSVGDDEYPYTGTVSYDNYNNFLDKSAIGQEGSEVYIGDKVNWEVKVNDSLSIINNAEIKDIISDGMEYVEGTLEISTGDGNSLNEGEDYIFSNTKTEDDRTILSIELSESLNQALNQALTLNYTTVVTAEDGDTVSNEVSLNGEDIEVDSISSQELTAEEFSWVSGEFNENRGALQIVKADSETGDPIENNSATFELYYDLNGERVQFGDQFEIEENGEIVIGNLPLRTYYLQEVEAPTGYTIDEEEQVIEVTEPYGNEEHVYESEFLNTKIKTDISVTKEWDDADNQDDLRPGFIEVQLLANDEEVGDAQTLSDDSEWAHTWTDLDEYQSNGQIIDYTVEEVNVPNGYESSIDVDEDGYITITNSHAPEMTQVSVSKEWDDANDQDGVRPTNVTVNLLADGEIESQTVLNEDKDWEHLFADLPVYENGEEISYSVTEDAVTDYSTDIKFTGTEEEPAYTVINSYTPGETSVTVTKAWDDADNQDGNRPETLEVQLLANGEEHGNPVTLDGSDWSHTWNELDANSNGEPIEYTVQEIEVPEDYEVSVNDDDHGNIIITNSYEPETTEIAVSKSWDDANDQDGVRPTNVTVNLLADGEIESQTVLNEDKDWEHLFTDLPVYENGEEISYSVTEDTVTDYSTDVKFTGTEEEPAYTVINSYTPGETSVTVTKGWDDATNQDGNRPTSIEVQLTADGEAHGEPVTLNQSNWTHTWGELDANANGQPIEYTVQEIEVAEGYEVSVNDADHGNIMITNSYEPETTERTVRKAWDDADNQDGIRHDNVTVNLLANGEVVSTTVLDDENDWQHTFSNLPVNQNGEEINYRVTENNVANYTASIDADPDNENGFVITNSYTPEETAVTVTKAWNDGDNQDGNRPDTIEVQLIGNDEEIGDPVEIDASNDWTHQWTGLDLNEDGEAIEYTVVEQDVPEEYTVTVNNNDHGNIIITNNYTPEVTEIPVTKVWDDDKDRDRVRASNVRVILLADGTIVEESILNEARDWEHTFTNLPVYEDGTEVNYSVTELTVPEYSTSVEADDDGFVVTNSYTPEETTATVIKNWNDADNQDGIRPESIEVQLTANGEATGYPVEIDAEDGWTYTWDSLPLNADGEAINYSVEELNVPEGYETAVNDEDHGNLILKNNHTPEEINITGTKNWDDADNQDGIRPEAITVNLFANDNFVESVNVTESDEWNYSFEDLPKFEAGEEINYTITENKVEGYEPEIDGFDITNTHTPEVIDVNGTKTWDDADNQDGIRPESITVNLLADGEPIDSTEVTADDDWSYSFTELPKFEAGEEIVYTVTENTVEDYTQTINGFDIKNEYTPSKTAVTVTKNWDDAFNQDGIRPETIEVQLTADGEDQGEPVELSEDNNWTHTWTELDEKAASEQIVYSVVEVTELGEYETTTDDEDHGNIIITNSYTPETTAVTGTKTWDDAENQDGIRSESITVNLHANGEAIDSEEVTEEDDWSYNFENLPKYEAGEEITYTITEDEVEGYETEINGFDITNTHTPEMIDVNGTKTWDDANNQDGIRSESITVNLHADGDLVDTAEVTAADNWNYMFTDLPKYKDGTEIDYTITEETVEAYETEIDGFNITNSYTPETTEITGIKTWDDADNQDGNRPDSITVNLLANGEQVDSVEVTAEDDWEYSFIDLPKYEAGEEIVYTVTENPVEGYTQTIDGFDMTNQYTPGQTAVTVTKNWDDANNQDSIRPEVIEVQLTADGEEQGEAVELSDENNWTHTWTELDEKVAGETIDYSVVELTEVPEYETTVNDADHGNIIITNAYTPEEIEISGTKTWEDADNKDNTRPESIIVNILANGEVVHSIEVTEADDWNYSFTNLPKYEAGKEVVYSVSEDTVEGYESRVEGYDITNTVIPVTPETEELGGTTPDSTDKPSGSAEEVSGTTEPADTARDTGSKLPDTATNMFNLLVLGIGLLIVGIVILLAYRRKEKAS</sequence>
<feature type="domain" description="Gram-positive cocci surface proteins LPxTG" evidence="9">
    <location>
        <begin position="2986"/>
        <end position="3021"/>
    </location>
</feature>
<keyword evidence="4 8" id="KW-0732">Signal</keyword>
<evidence type="ECO:0000259" key="9">
    <source>
        <dbReference type="PROSITE" id="PS50847"/>
    </source>
</evidence>
<dbReference type="Gene3D" id="2.60.40.1280">
    <property type="match status" value="2"/>
</dbReference>
<organism evidence="10 11">
    <name type="scientific">Virgibacillus natechei</name>
    <dbReference type="NCBI Taxonomy" id="1216297"/>
    <lineage>
        <taxon>Bacteria</taxon>
        <taxon>Bacillati</taxon>
        <taxon>Bacillota</taxon>
        <taxon>Bacilli</taxon>
        <taxon>Bacillales</taxon>
        <taxon>Bacillaceae</taxon>
        <taxon>Virgibacillus</taxon>
    </lineage>
</organism>
<dbReference type="Pfam" id="PF05738">
    <property type="entry name" value="Cna_B"/>
    <property type="match status" value="17"/>
</dbReference>
<evidence type="ECO:0000256" key="2">
    <source>
        <dbReference type="ARBA" id="ARBA00022512"/>
    </source>
</evidence>
<protein>
    <submittedName>
        <fullName evidence="10">LPXTG-motif cell wall-anchored protein</fullName>
    </submittedName>
</protein>
<dbReference type="CDD" id="cd00222">
    <property type="entry name" value="CollagenBindB"/>
    <property type="match status" value="16"/>
</dbReference>
<evidence type="ECO:0000313" key="10">
    <source>
        <dbReference type="EMBL" id="MBP1968503.1"/>
    </source>
</evidence>
<keyword evidence="7" id="KW-0812">Transmembrane</keyword>
<dbReference type="EMBL" id="JAGGKX010000002">
    <property type="protein sequence ID" value="MBP1968503.1"/>
    <property type="molecule type" value="Genomic_DNA"/>
</dbReference>
<comment type="caution">
    <text evidence="10">The sequence shown here is derived from an EMBL/GenBank/DDBJ whole genome shotgun (WGS) entry which is preliminary data.</text>
</comment>
<dbReference type="Proteomes" id="UP001519345">
    <property type="component" value="Unassembled WGS sequence"/>
</dbReference>
<evidence type="ECO:0000256" key="5">
    <source>
        <dbReference type="ARBA" id="ARBA00023088"/>
    </source>
</evidence>
<dbReference type="SUPFAM" id="SSF49401">
    <property type="entry name" value="Bacterial adhesins"/>
    <property type="match status" value="8"/>
</dbReference>
<dbReference type="Gene3D" id="2.60.40.1140">
    <property type="entry name" value="Collagen-binding surface protein Cna, B-type domain"/>
    <property type="match status" value="17"/>
</dbReference>
<feature type="region of interest" description="Disordered" evidence="6">
    <location>
        <begin position="149"/>
        <end position="201"/>
    </location>
</feature>
<name>A0ABS4IC67_9BACI</name>
<comment type="subcellular location">
    <subcellularLocation>
        <location evidence="1">Secreted</location>
        <location evidence="1">Cell wall</location>
        <topology evidence="1">Peptidoglycan-anchor</topology>
    </subcellularLocation>
</comment>
<feature type="chain" id="PRO_5047132912" evidence="8">
    <location>
        <begin position="29"/>
        <end position="3021"/>
    </location>
</feature>
<feature type="compositionally biased region" description="Acidic residues" evidence="6">
    <location>
        <begin position="150"/>
        <end position="195"/>
    </location>
</feature>
<evidence type="ECO:0000256" key="6">
    <source>
        <dbReference type="SAM" id="MobiDB-lite"/>
    </source>
</evidence>
<evidence type="ECO:0000313" key="11">
    <source>
        <dbReference type="Proteomes" id="UP001519345"/>
    </source>
</evidence>
<keyword evidence="5" id="KW-0572">Peptidoglycan-anchor</keyword>
<reference evidence="10 11" key="1">
    <citation type="submission" date="2021-03" db="EMBL/GenBank/DDBJ databases">
        <title>Genomic Encyclopedia of Type Strains, Phase IV (KMG-IV): sequencing the most valuable type-strain genomes for metagenomic binning, comparative biology and taxonomic classification.</title>
        <authorList>
            <person name="Goeker M."/>
        </authorList>
    </citation>
    <scope>NUCLEOTIDE SEQUENCE [LARGE SCALE GENOMIC DNA]</scope>
    <source>
        <strain evidence="10 11">DSM 25609</strain>
    </source>
</reference>
<dbReference type="Pfam" id="PF17961">
    <property type="entry name" value="Big_8"/>
    <property type="match status" value="2"/>
</dbReference>
<dbReference type="InterPro" id="IPR011252">
    <property type="entry name" value="Fibrogen-bd_dom1"/>
</dbReference>